<dbReference type="EMBL" id="MU151314">
    <property type="protein sequence ID" value="KAF9445244.1"/>
    <property type="molecule type" value="Genomic_DNA"/>
</dbReference>
<feature type="region of interest" description="Disordered" evidence="1">
    <location>
        <begin position="340"/>
        <end position="368"/>
    </location>
</feature>
<comment type="caution">
    <text evidence="2">The sequence shown here is derived from an EMBL/GenBank/DDBJ whole genome shotgun (WGS) entry which is preliminary data.</text>
</comment>
<dbReference type="Proteomes" id="UP000807342">
    <property type="component" value="Unassembled WGS sequence"/>
</dbReference>
<dbReference type="AlphaFoldDB" id="A0A9P5X7S6"/>
<gene>
    <name evidence="2" type="ORF">P691DRAFT_785492</name>
</gene>
<keyword evidence="3" id="KW-1185">Reference proteome</keyword>
<evidence type="ECO:0000313" key="3">
    <source>
        <dbReference type="Proteomes" id="UP000807342"/>
    </source>
</evidence>
<evidence type="ECO:0000256" key="1">
    <source>
        <dbReference type="SAM" id="MobiDB-lite"/>
    </source>
</evidence>
<feature type="compositionally biased region" description="Basic residues" evidence="1">
    <location>
        <begin position="358"/>
        <end position="368"/>
    </location>
</feature>
<organism evidence="2 3">
    <name type="scientific">Macrolepiota fuliginosa MF-IS2</name>
    <dbReference type="NCBI Taxonomy" id="1400762"/>
    <lineage>
        <taxon>Eukaryota</taxon>
        <taxon>Fungi</taxon>
        <taxon>Dikarya</taxon>
        <taxon>Basidiomycota</taxon>
        <taxon>Agaricomycotina</taxon>
        <taxon>Agaricomycetes</taxon>
        <taxon>Agaricomycetidae</taxon>
        <taxon>Agaricales</taxon>
        <taxon>Agaricineae</taxon>
        <taxon>Agaricaceae</taxon>
        <taxon>Macrolepiota</taxon>
    </lineage>
</organism>
<accession>A0A9P5X7S6</accession>
<sequence length="368" mass="40591">MIDQNILAIYCRYLALLTSDRLFNRLFYMGSYLLYNPERSTCLPIFVVAGITLVSTEVVNIPAHNIDHDIIGEEIDHTAHWHCQFWASYLTRIAAMVTFGSYSGTVGCRAKGDTPHPSITIGSSYQCAATLPFPAQHPKENASFSAAGKKTVLQMCRHQTPVTPARDLHSCALHRHHYYGAIGPGLVATTWCGGVAQSLSTTLSQKTQRSAIKCCLCAPASHEEQTESATGQGQGKSEGGRKGCEEYIKVYKVFKGGMKCQVNSLAEYSYIKTEHVSSNIEKTECVNLDDVPTIEGASVFTTCKLSHGLRGCITVWGYEQHEPCEISREKQAYVRRFLPTTKPSDGPDPITPMLAHHSALRQRSGRQE</sequence>
<reference evidence="2" key="1">
    <citation type="submission" date="2020-11" db="EMBL/GenBank/DDBJ databases">
        <authorList>
            <consortium name="DOE Joint Genome Institute"/>
            <person name="Ahrendt S."/>
            <person name="Riley R."/>
            <person name="Andreopoulos W."/>
            <person name="Labutti K."/>
            <person name="Pangilinan J."/>
            <person name="Ruiz-Duenas F.J."/>
            <person name="Barrasa J.M."/>
            <person name="Sanchez-Garcia M."/>
            <person name="Camarero S."/>
            <person name="Miyauchi S."/>
            <person name="Serrano A."/>
            <person name="Linde D."/>
            <person name="Babiker R."/>
            <person name="Drula E."/>
            <person name="Ayuso-Fernandez I."/>
            <person name="Pacheco R."/>
            <person name="Padilla G."/>
            <person name="Ferreira P."/>
            <person name="Barriuso J."/>
            <person name="Kellner H."/>
            <person name="Castanera R."/>
            <person name="Alfaro M."/>
            <person name="Ramirez L."/>
            <person name="Pisabarro A.G."/>
            <person name="Kuo A."/>
            <person name="Tritt A."/>
            <person name="Lipzen A."/>
            <person name="He G."/>
            <person name="Yan M."/>
            <person name="Ng V."/>
            <person name="Cullen D."/>
            <person name="Martin F."/>
            <person name="Rosso M.-N."/>
            <person name="Henrissat B."/>
            <person name="Hibbett D."/>
            <person name="Martinez A.T."/>
            <person name="Grigoriev I.V."/>
        </authorList>
    </citation>
    <scope>NUCLEOTIDE SEQUENCE</scope>
    <source>
        <strain evidence="2">MF-IS2</strain>
    </source>
</reference>
<name>A0A9P5X7S6_9AGAR</name>
<proteinExistence type="predicted"/>
<evidence type="ECO:0000313" key="2">
    <source>
        <dbReference type="EMBL" id="KAF9445244.1"/>
    </source>
</evidence>
<protein>
    <submittedName>
        <fullName evidence="2">Uncharacterized protein</fullName>
    </submittedName>
</protein>